<accession>A0A1Y5PVR7</accession>
<gene>
    <name evidence="2" type="ORF">SPPYR_2920</name>
</gene>
<sequence length="91" mass="9937">MLETRDSGLLGAYILKGFRIATAEAVIQRERVARVRRAAIKAFDGDEDRAEDFLRSRQGELGGRPPLRAAVSSDDGAEAVLRILSQIRGSP</sequence>
<dbReference type="AlphaFoldDB" id="A0A1Y5PVR7"/>
<reference evidence="2" key="1">
    <citation type="submission" date="2016-03" db="EMBL/GenBank/DDBJ databases">
        <authorList>
            <person name="Ploux O."/>
        </authorList>
    </citation>
    <scope>NUCLEOTIDE SEQUENCE</scope>
    <source>
        <strain evidence="2">UC10</strain>
    </source>
</reference>
<dbReference type="Pfam" id="PF09722">
    <property type="entry name" value="Xre_MbcA_ParS_C"/>
    <property type="match status" value="1"/>
</dbReference>
<dbReference type="InterPro" id="IPR024467">
    <property type="entry name" value="Xre/MbcA/ParS-like_toxin-bd"/>
</dbReference>
<dbReference type="RefSeq" id="WP_362987536.1">
    <property type="nucleotide sequence ID" value="NZ_LT598653.1"/>
</dbReference>
<dbReference type="KEGG" id="sphu:SPPYR_2920"/>
<feature type="domain" description="Antitoxin Xre/MbcA/ParS-like toxin-binding" evidence="1">
    <location>
        <begin position="42"/>
        <end position="89"/>
    </location>
</feature>
<name>A0A1Y5PVR7_9SPHN</name>
<evidence type="ECO:0000259" key="1">
    <source>
        <dbReference type="Pfam" id="PF09722"/>
    </source>
</evidence>
<evidence type="ECO:0000313" key="2">
    <source>
        <dbReference type="EMBL" id="SBV34040.1"/>
    </source>
</evidence>
<dbReference type="EMBL" id="LT598653">
    <property type="protein sequence ID" value="SBV34040.1"/>
    <property type="molecule type" value="Genomic_DNA"/>
</dbReference>
<protein>
    <recommendedName>
        <fullName evidence="1">Antitoxin Xre/MbcA/ParS-like toxin-binding domain-containing protein</fullName>
    </recommendedName>
</protein>
<proteinExistence type="predicted"/>
<organism evidence="2">
    <name type="scientific">uncultured Sphingopyxis sp</name>
    <dbReference type="NCBI Taxonomy" id="310581"/>
    <lineage>
        <taxon>Bacteria</taxon>
        <taxon>Pseudomonadati</taxon>
        <taxon>Pseudomonadota</taxon>
        <taxon>Alphaproteobacteria</taxon>
        <taxon>Sphingomonadales</taxon>
        <taxon>Sphingomonadaceae</taxon>
        <taxon>Sphingopyxis</taxon>
        <taxon>environmental samples</taxon>
    </lineage>
</organism>